<dbReference type="InterPro" id="IPR005824">
    <property type="entry name" value="KOW"/>
</dbReference>
<accession>A0A285C1E3</accession>
<dbReference type="GO" id="GO:0006412">
    <property type="term" value="P:translation"/>
    <property type="evidence" value="ECO:0007669"/>
    <property type="project" value="UniProtKB-UniRule"/>
</dbReference>
<comment type="subunit">
    <text evidence="8">Part of the 50S ribosomal subunit.</text>
</comment>
<name>A0A285C1E3_9PROT</name>
<dbReference type="Pfam" id="PF00467">
    <property type="entry name" value="KOW"/>
    <property type="match status" value="1"/>
</dbReference>
<dbReference type="InterPro" id="IPR008991">
    <property type="entry name" value="Translation_prot_SH3-like_sf"/>
</dbReference>
<dbReference type="Gene3D" id="2.30.30.30">
    <property type="match status" value="1"/>
</dbReference>
<dbReference type="Proteomes" id="UP000242498">
    <property type="component" value="Chromosome I"/>
</dbReference>
<reference evidence="11 12" key="1">
    <citation type="submission" date="2017-08" db="EMBL/GenBank/DDBJ databases">
        <authorList>
            <person name="de Groot N.N."/>
        </authorList>
    </citation>
    <scope>NUCLEOTIDE SEQUENCE [LARGE SCALE GENOMIC DNA]</scope>
    <source>
        <strain evidence="11 12">Nm15</strain>
    </source>
</reference>
<evidence type="ECO:0000259" key="10">
    <source>
        <dbReference type="SMART" id="SM00739"/>
    </source>
</evidence>
<organism evidence="11 12">
    <name type="scientific">Nitrosomonas ureae</name>
    <dbReference type="NCBI Taxonomy" id="44577"/>
    <lineage>
        <taxon>Bacteria</taxon>
        <taxon>Pseudomonadati</taxon>
        <taxon>Pseudomonadota</taxon>
        <taxon>Betaproteobacteria</taxon>
        <taxon>Nitrosomonadales</taxon>
        <taxon>Nitrosomonadaceae</taxon>
        <taxon>Nitrosomonas</taxon>
    </lineage>
</organism>
<keyword evidence="2 8" id="KW-0699">rRNA-binding</keyword>
<comment type="function">
    <text evidence="7 8">One of the proteins that surrounds the polypeptide exit tunnel on the outside of the subunit.</text>
</comment>
<dbReference type="Pfam" id="PF17136">
    <property type="entry name" value="ribosomal_L24"/>
    <property type="match status" value="1"/>
</dbReference>
<keyword evidence="5 8" id="KW-0687">Ribonucleoprotein</keyword>
<dbReference type="AlphaFoldDB" id="A0A285C1E3"/>
<evidence type="ECO:0000256" key="5">
    <source>
        <dbReference type="ARBA" id="ARBA00023274"/>
    </source>
</evidence>
<dbReference type="PANTHER" id="PTHR12903">
    <property type="entry name" value="MITOCHONDRIAL RIBOSOMAL PROTEIN L24"/>
    <property type="match status" value="1"/>
</dbReference>
<gene>
    <name evidence="8" type="primary">rplX</name>
    <name evidence="11" type="ORF">SAMN06296273_2870</name>
</gene>
<dbReference type="FunFam" id="2.30.30.30:FF:000004">
    <property type="entry name" value="50S ribosomal protein L24"/>
    <property type="match status" value="1"/>
</dbReference>
<dbReference type="GO" id="GO:1990904">
    <property type="term" value="C:ribonucleoprotein complex"/>
    <property type="evidence" value="ECO:0007669"/>
    <property type="project" value="UniProtKB-KW"/>
</dbReference>
<evidence type="ECO:0000256" key="1">
    <source>
        <dbReference type="ARBA" id="ARBA00010618"/>
    </source>
</evidence>
<dbReference type="GO" id="GO:0005840">
    <property type="term" value="C:ribosome"/>
    <property type="evidence" value="ECO:0007669"/>
    <property type="project" value="UniProtKB-KW"/>
</dbReference>
<dbReference type="OrthoDB" id="9807419at2"/>
<evidence type="ECO:0000313" key="11">
    <source>
        <dbReference type="EMBL" id="SNX61417.1"/>
    </source>
</evidence>
<dbReference type="PROSITE" id="PS01108">
    <property type="entry name" value="RIBOSOMAL_L24"/>
    <property type="match status" value="1"/>
</dbReference>
<keyword evidence="4 8" id="KW-0689">Ribosomal protein</keyword>
<evidence type="ECO:0000256" key="9">
    <source>
        <dbReference type="RuleBase" id="RU003477"/>
    </source>
</evidence>
<dbReference type="InterPro" id="IPR057264">
    <property type="entry name" value="Ribosomal_uL24_C"/>
</dbReference>
<dbReference type="HAMAP" id="MF_01326_B">
    <property type="entry name" value="Ribosomal_uL24_B"/>
    <property type="match status" value="1"/>
</dbReference>
<dbReference type="InterPro" id="IPR003256">
    <property type="entry name" value="Ribosomal_uL24"/>
</dbReference>
<dbReference type="InterPro" id="IPR005825">
    <property type="entry name" value="Ribosomal_uL24_CS"/>
</dbReference>
<evidence type="ECO:0000256" key="2">
    <source>
        <dbReference type="ARBA" id="ARBA00022730"/>
    </source>
</evidence>
<protein>
    <recommendedName>
        <fullName evidence="6 8">Large ribosomal subunit protein uL24</fullName>
    </recommendedName>
</protein>
<evidence type="ECO:0000256" key="8">
    <source>
        <dbReference type="HAMAP-Rule" id="MF_01326"/>
    </source>
</evidence>
<keyword evidence="3 8" id="KW-0694">RNA-binding</keyword>
<comment type="function">
    <text evidence="8">One of two assembly initiator proteins, it binds directly to the 5'-end of the 23S rRNA, where it nucleates assembly of the 50S subunit.</text>
</comment>
<dbReference type="SUPFAM" id="SSF50104">
    <property type="entry name" value="Translation proteins SH3-like domain"/>
    <property type="match status" value="1"/>
</dbReference>
<sequence length="105" mass="11647">MQKLRKGDDVIIIAGKDKGKRGTVLRVEKGDYLIVQGINIVKKHQKPNPANGISGGIISKEMPIHVSNVAIYNFNSKKPDRVGFKFNLDNNKVRIFKSSGDLIES</sequence>
<feature type="domain" description="KOW" evidence="10">
    <location>
        <begin position="3"/>
        <end position="30"/>
    </location>
</feature>
<dbReference type="InterPro" id="IPR041988">
    <property type="entry name" value="Ribosomal_uL24_KOW"/>
</dbReference>
<dbReference type="RefSeq" id="WP_096294144.1">
    <property type="nucleotide sequence ID" value="NZ_LT907782.1"/>
</dbReference>
<evidence type="ECO:0000256" key="6">
    <source>
        <dbReference type="ARBA" id="ARBA00035206"/>
    </source>
</evidence>
<comment type="similarity">
    <text evidence="1 8 9">Belongs to the universal ribosomal protein uL24 family.</text>
</comment>
<dbReference type="SMART" id="SM00739">
    <property type="entry name" value="KOW"/>
    <property type="match status" value="1"/>
</dbReference>
<proteinExistence type="inferred from homology"/>
<evidence type="ECO:0000313" key="12">
    <source>
        <dbReference type="Proteomes" id="UP000242498"/>
    </source>
</evidence>
<evidence type="ECO:0000256" key="4">
    <source>
        <dbReference type="ARBA" id="ARBA00022980"/>
    </source>
</evidence>
<dbReference type="EMBL" id="LT907782">
    <property type="protein sequence ID" value="SNX61417.1"/>
    <property type="molecule type" value="Genomic_DNA"/>
</dbReference>
<dbReference type="CDD" id="cd06089">
    <property type="entry name" value="KOW_RPL26"/>
    <property type="match status" value="1"/>
</dbReference>
<evidence type="ECO:0000256" key="7">
    <source>
        <dbReference type="ARBA" id="ARBA00058688"/>
    </source>
</evidence>
<dbReference type="GO" id="GO:0003735">
    <property type="term" value="F:structural constituent of ribosome"/>
    <property type="evidence" value="ECO:0007669"/>
    <property type="project" value="InterPro"/>
</dbReference>
<dbReference type="NCBIfam" id="TIGR01079">
    <property type="entry name" value="rplX_bact"/>
    <property type="match status" value="1"/>
</dbReference>
<evidence type="ECO:0000256" key="3">
    <source>
        <dbReference type="ARBA" id="ARBA00022884"/>
    </source>
</evidence>
<dbReference type="InterPro" id="IPR014722">
    <property type="entry name" value="Rib_uL2_dom2"/>
</dbReference>
<dbReference type="GO" id="GO:0019843">
    <property type="term" value="F:rRNA binding"/>
    <property type="evidence" value="ECO:0007669"/>
    <property type="project" value="UniProtKB-UniRule"/>
</dbReference>